<reference evidence="1 3" key="1">
    <citation type="journal article" date="2017" name="Nature">
        <title>The sunflower genome provides insights into oil metabolism, flowering and Asterid evolution.</title>
        <authorList>
            <person name="Badouin H."/>
            <person name="Gouzy J."/>
            <person name="Grassa C.J."/>
            <person name="Murat F."/>
            <person name="Staton S.E."/>
            <person name="Cottret L."/>
            <person name="Lelandais-Briere C."/>
            <person name="Owens G.L."/>
            <person name="Carrere S."/>
            <person name="Mayjonade B."/>
            <person name="Legrand L."/>
            <person name="Gill N."/>
            <person name="Kane N.C."/>
            <person name="Bowers J.E."/>
            <person name="Hubner S."/>
            <person name="Bellec A."/>
            <person name="Berard A."/>
            <person name="Berges H."/>
            <person name="Blanchet N."/>
            <person name="Boniface M.C."/>
            <person name="Brunel D."/>
            <person name="Catrice O."/>
            <person name="Chaidir N."/>
            <person name="Claudel C."/>
            <person name="Donnadieu C."/>
            <person name="Faraut T."/>
            <person name="Fievet G."/>
            <person name="Helmstetter N."/>
            <person name="King M."/>
            <person name="Knapp S.J."/>
            <person name="Lai Z."/>
            <person name="Le Paslier M.C."/>
            <person name="Lippi Y."/>
            <person name="Lorenzon L."/>
            <person name="Mandel J.R."/>
            <person name="Marage G."/>
            <person name="Marchand G."/>
            <person name="Marquand E."/>
            <person name="Bret-Mestries E."/>
            <person name="Morien E."/>
            <person name="Nambeesan S."/>
            <person name="Nguyen T."/>
            <person name="Pegot-Espagnet P."/>
            <person name="Pouilly N."/>
            <person name="Raftis F."/>
            <person name="Sallet E."/>
            <person name="Schiex T."/>
            <person name="Thomas J."/>
            <person name="Vandecasteele C."/>
            <person name="Vares D."/>
            <person name="Vear F."/>
            <person name="Vautrin S."/>
            <person name="Crespi M."/>
            <person name="Mangin B."/>
            <person name="Burke J.M."/>
            <person name="Salse J."/>
            <person name="Munos S."/>
            <person name="Vincourt P."/>
            <person name="Rieseberg L.H."/>
            <person name="Langlade N.B."/>
        </authorList>
    </citation>
    <scope>NUCLEOTIDE SEQUENCE [LARGE SCALE GENOMIC DNA]</scope>
    <source>
        <strain evidence="3">cv. SF193</strain>
        <tissue evidence="1">Leaves</tissue>
    </source>
</reference>
<gene>
    <name evidence="2" type="ORF">HannXRQ_Chr16g0522601</name>
    <name evidence="1" type="ORF">HanXRQr2_Chr06g0275901</name>
</gene>
<evidence type="ECO:0000313" key="3">
    <source>
        <dbReference type="Proteomes" id="UP000215914"/>
    </source>
</evidence>
<sequence length="88" mass="10229">MDRITWLLRGNVSLYISLTLTHTHTKHTHHHHSLSSLQVIIGQTQPPQAFNEISLKKHKTHVYNKTINLLHLTHKSQTPIFDHSRLLS</sequence>
<reference evidence="2" key="2">
    <citation type="submission" date="2017-02" db="EMBL/GenBank/DDBJ databases">
        <title>Sunflower complete genome.</title>
        <authorList>
            <person name="Langlade N."/>
            <person name="Munos S."/>
        </authorList>
    </citation>
    <scope>NUCLEOTIDE SEQUENCE [LARGE SCALE GENOMIC DNA]</scope>
    <source>
        <tissue evidence="2">Leaves</tissue>
    </source>
</reference>
<name>A0A251S211_HELAN</name>
<evidence type="ECO:0000313" key="1">
    <source>
        <dbReference type="EMBL" id="KAF5803823.1"/>
    </source>
</evidence>
<evidence type="ECO:0000313" key="2">
    <source>
        <dbReference type="EMBL" id="OTF92503.1"/>
    </source>
</evidence>
<dbReference type="EMBL" id="MNCJ02000321">
    <property type="protein sequence ID" value="KAF5803823.1"/>
    <property type="molecule type" value="Genomic_DNA"/>
</dbReference>
<dbReference type="Gramene" id="mRNA:HanXRQr2_Chr06g0275901">
    <property type="protein sequence ID" value="CDS:HanXRQr2_Chr06g0275901.1"/>
    <property type="gene ID" value="HanXRQr2_Chr06g0275901"/>
</dbReference>
<reference evidence="1" key="3">
    <citation type="submission" date="2020-06" db="EMBL/GenBank/DDBJ databases">
        <title>Helianthus annuus Genome sequencing and assembly Release 2.</title>
        <authorList>
            <person name="Gouzy J."/>
            <person name="Langlade N."/>
            <person name="Munos S."/>
        </authorList>
    </citation>
    <scope>NUCLEOTIDE SEQUENCE</scope>
    <source>
        <tissue evidence="1">Leaves</tissue>
    </source>
</reference>
<dbReference type="EMBL" id="CM007905">
    <property type="protein sequence ID" value="OTF92503.1"/>
    <property type="molecule type" value="Genomic_DNA"/>
</dbReference>
<keyword evidence="3" id="KW-1185">Reference proteome</keyword>
<organism evidence="2 3">
    <name type="scientific">Helianthus annuus</name>
    <name type="common">Common sunflower</name>
    <dbReference type="NCBI Taxonomy" id="4232"/>
    <lineage>
        <taxon>Eukaryota</taxon>
        <taxon>Viridiplantae</taxon>
        <taxon>Streptophyta</taxon>
        <taxon>Embryophyta</taxon>
        <taxon>Tracheophyta</taxon>
        <taxon>Spermatophyta</taxon>
        <taxon>Magnoliopsida</taxon>
        <taxon>eudicotyledons</taxon>
        <taxon>Gunneridae</taxon>
        <taxon>Pentapetalae</taxon>
        <taxon>asterids</taxon>
        <taxon>campanulids</taxon>
        <taxon>Asterales</taxon>
        <taxon>Asteraceae</taxon>
        <taxon>Asteroideae</taxon>
        <taxon>Heliantheae alliance</taxon>
        <taxon>Heliantheae</taxon>
        <taxon>Helianthus</taxon>
    </lineage>
</organism>
<proteinExistence type="predicted"/>
<dbReference type="InParanoid" id="A0A251S211"/>
<protein>
    <submittedName>
        <fullName evidence="2">Uncharacterized protein</fullName>
    </submittedName>
</protein>
<dbReference type="AlphaFoldDB" id="A0A251S211"/>
<dbReference type="Proteomes" id="UP000215914">
    <property type="component" value="Chromosome 16"/>
</dbReference>
<accession>A0A251S211</accession>